<accession>A0A1I0WIX4</accession>
<dbReference type="GO" id="GO:0044780">
    <property type="term" value="P:bacterial-type flagellum assembly"/>
    <property type="evidence" value="ECO:0007669"/>
    <property type="project" value="InterPro"/>
</dbReference>
<dbReference type="STRING" id="237679.SAMN04488072_10359"/>
<dbReference type="Pfam" id="PF02561">
    <property type="entry name" value="FliS"/>
    <property type="match status" value="1"/>
</dbReference>
<comment type="similarity">
    <text evidence="2 6">Belongs to the FliS family.</text>
</comment>
<dbReference type="SUPFAM" id="SSF101116">
    <property type="entry name" value="Flagellar export chaperone FliS"/>
    <property type="match status" value="1"/>
</dbReference>
<keyword evidence="8" id="KW-1185">Reference proteome</keyword>
<dbReference type="InterPro" id="IPR003713">
    <property type="entry name" value="FliS"/>
</dbReference>
<keyword evidence="7" id="KW-0966">Cell projection</keyword>
<evidence type="ECO:0000256" key="3">
    <source>
        <dbReference type="ARBA" id="ARBA00022490"/>
    </source>
</evidence>
<dbReference type="PANTHER" id="PTHR34773:SF1">
    <property type="entry name" value="FLAGELLAR SECRETION CHAPERONE FLIS"/>
    <property type="match status" value="1"/>
</dbReference>
<dbReference type="Proteomes" id="UP000198642">
    <property type="component" value="Unassembled WGS sequence"/>
</dbReference>
<keyword evidence="7" id="KW-0282">Flagellum</keyword>
<evidence type="ECO:0000256" key="2">
    <source>
        <dbReference type="ARBA" id="ARBA00008787"/>
    </source>
</evidence>
<protein>
    <recommendedName>
        <fullName evidence="6">Flagellar secretion chaperone FliS</fullName>
    </recommendedName>
</protein>
<comment type="subcellular location">
    <subcellularLocation>
        <location evidence="1 6">Cytoplasm</location>
        <location evidence="1 6">Cytosol</location>
    </subcellularLocation>
</comment>
<dbReference type="EMBL" id="FOJW01000003">
    <property type="protein sequence ID" value="SFA88337.1"/>
    <property type="molecule type" value="Genomic_DNA"/>
</dbReference>
<gene>
    <name evidence="7" type="ORF">SAMN04488072_10359</name>
</gene>
<dbReference type="AlphaFoldDB" id="A0A1I0WIX4"/>
<keyword evidence="5" id="KW-0143">Chaperone</keyword>
<keyword evidence="7" id="KW-0969">Cilium</keyword>
<dbReference type="GO" id="GO:0071973">
    <property type="term" value="P:bacterial-type flagellum-dependent cell motility"/>
    <property type="evidence" value="ECO:0007669"/>
    <property type="project" value="TreeGrafter"/>
</dbReference>
<reference evidence="7 8" key="1">
    <citation type="submission" date="2016-10" db="EMBL/GenBank/DDBJ databases">
        <authorList>
            <person name="de Groot N.N."/>
        </authorList>
    </citation>
    <scope>NUCLEOTIDE SEQUENCE [LARGE SCALE GENOMIC DNA]</scope>
    <source>
        <strain evidence="7 8">CGMCC 1.3702</strain>
    </source>
</reference>
<dbReference type="OrthoDB" id="1524959at2"/>
<evidence type="ECO:0000256" key="5">
    <source>
        <dbReference type="ARBA" id="ARBA00023186"/>
    </source>
</evidence>
<dbReference type="GO" id="GO:0005829">
    <property type="term" value="C:cytosol"/>
    <property type="evidence" value="ECO:0007669"/>
    <property type="project" value="UniProtKB-SubCell"/>
</dbReference>
<evidence type="ECO:0000256" key="4">
    <source>
        <dbReference type="ARBA" id="ARBA00022795"/>
    </source>
</evidence>
<dbReference type="CDD" id="cd16098">
    <property type="entry name" value="FliS"/>
    <property type="match status" value="1"/>
</dbReference>
<dbReference type="InterPro" id="IPR036584">
    <property type="entry name" value="FliS_sf"/>
</dbReference>
<proteinExistence type="inferred from homology"/>
<evidence type="ECO:0000313" key="7">
    <source>
        <dbReference type="EMBL" id="SFA88337.1"/>
    </source>
</evidence>
<dbReference type="RefSeq" id="WP_090234351.1">
    <property type="nucleotide sequence ID" value="NZ_FOJW01000003.1"/>
</dbReference>
<dbReference type="PANTHER" id="PTHR34773">
    <property type="entry name" value="FLAGELLAR SECRETION CHAPERONE FLIS"/>
    <property type="match status" value="1"/>
</dbReference>
<sequence>MSIKRPYQTYRDNAVNTASGGELTLMLYNGCIKFIKQGIKDIESGNIEAKNTNIQKAQKIIQELMVTLDTSVEIAQQFMPLYEYILHQLKEGNIKNDIAHLEEALNYVTEFRDTWKQVIKQTRQTRYAQGAQV</sequence>
<evidence type="ECO:0000256" key="6">
    <source>
        <dbReference type="PIRNR" id="PIRNR039090"/>
    </source>
</evidence>
<dbReference type="Gene3D" id="1.20.120.340">
    <property type="entry name" value="Flagellar protein FliS"/>
    <property type="match status" value="1"/>
</dbReference>
<evidence type="ECO:0000313" key="8">
    <source>
        <dbReference type="Proteomes" id="UP000198642"/>
    </source>
</evidence>
<dbReference type="NCBIfam" id="TIGR00208">
    <property type="entry name" value="fliS"/>
    <property type="match status" value="1"/>
</dbReference>
<keyword evidence="4 6" id="KW-1005">Bacterial flagellum biogenesis</keyword>
<organism evidence="7 8">
    <name type="scientific">Lentibacillus halodurans</name>
    <dbReference type="NCBI Taxonomy" id="237679"/>
    <lineage>
        <taxon>Bacteria</taxon>
        <taxon>Bacillati</taxon>
        <taxon>Bacillota</taxon>
        <taxon>Bacilli</taxon>
        <taxon>Bacillales</taxon>
        <taxon>Bacillaceae</taxon>
        <taxon>Lentibacillus</taxon>
    </lineage>
</organism>
<keyword evidence="3 6" id="KW-0963">Cytoplasm</keyword>
<name>A0A1I0WIX4_9BACI</name>
<evidence type="ECO:0000256" key="1">
    <source>
        <dbReference type="ARBA" id="ARBA00004514"/>
    </source>
</evidence>
<dbReference type="PIRSF" id="PIRSF039090">
    <property type="entry name" value="Flis"/>
    <property type="match status" value="1"/>
</dbReference>